<feature type="compositionally biased region" description="Polar residues" evidence="1">
    <location>
        <begin position="146"/>
        <end position="155"/>
    </location>
</feature>
<accession>A0A9P7AN44</accession>
<proteinExistence type="predicted"/>
<dbReference type="AlphaFoldDB" id="A0A9P7AN44"/>
<dbReference type="RefSeq" id="XP_041159416.1">
    <property type="nucleotide sequence ID" value="XM_041300210.1"/>
</dbReference>
<feature type="region of interest" description="Disordered" evidence="1">
    <location>
        <begin position="90"/>
        <end position="158"/>
    </location>
</feature>
<evidence type="ECO:0000313" key="3">
    <source>
        <dbReference type="Proteomes" id="UP000719766"/>
    </source>
</evidence>
<name>A0A9P7AN44_9AGAM</name>
<feature type="compositionally biased region" description="Polar residues" evidence="1">
    <location>
        <begin position="90"/>
        <end position="100"/>
    </location>
</feature>
<dbReference type="Proteomes" id="UP000719766">
    <property type="component" value="Unassembled WGS sequence"/>
</dbReference>
<reference evidence="2" key="1">
    <citation type="journal article" date="2020" name="New Phytol.">
        <title>Comparative genomics reveals dynamic genome evolution in host specialist ectomycorrhizal fungi.</title>
        <authorList>
            <person name="Lofgren L.A."/>
            <person name="Nguyen N.H."/>
            <person name="Vilgalys R."/>
            <person name="Ruytinx J."/>
            <person name="Liao H.L."/>
            <person name="Branco S."/>
            <person name="Kuo A."/>
            <person name="LaButti K."/>
            <person name="Lipzen A."/>
            <person name="Andreopoulos W."/>
            <person name="Pangilinan J."/>
            <person name="Riley R."/>
            <person name="Hundley H."/>
            <person name="Na H."/>
            <person name="Barry K."/>
            <person name="Grigoriev I.V."/>
            <person name="Stajich J.E."/>
            <person name="Kennedy P.G."/>
        </authorList>
    </citation>
    <scope>NUCLEOTIDE SEQUENCE</scope>
    <source>
        <strain evidence="2">S12</strain>
    </source>
</reference>
<dbReference type="GeneID" id="64593974"/>
<feature type="compositionally biased region" description="Polar residues" evidence="1">
    <location>
        <begin position="128"/>
        <end position="137"/>
    </location>
</feature>
<protein>
    <submittedName>
        <fullName evidence="2">Uncharacterized protein</fullName>
    </submittedName>
</protein>
<keyword evidence="3" id="KW-1185">Reference proteome</keyword>
<organism evidence="2 3">
    <name type="scientific">Suillus plorans</name>
    <dbReference type="NCBI Taxonomy" id="116603"/>
    <lineage>
        <taxon>Eukaryota</taxon>
        <taxon>Fungi</taxon>
        <taxon>Dikarya</taxon>
        <taxon>Basidiomycota</taxon>
        <taxon>Agaricomycotina</taxon>
        <taxon>Agaricomycetes</taxon>
        <taxon>Agaricomycetidae</taxon>
        <taxon>Boletales</taxon>
        <taxon>Suillineae</taxon>
        <taxon>Suillaceae</taxon>
        <taxon>Suillus</taxon>
    </lineage>
</organism>
<gene>
    <name evidence="2" type="ORF">HD556DRAFT_1308923</name>
</gene>
<sequence length="239" mass="25695">MPLGKHFCSVGLGMKLASLMSAPEKSSPANSDKLGHVLSLIFKSCATEVPKAKDLKVLLKKIHPDTRIEAFQHIEDEATLVPLYDIGERSNQAGENSSMDQGEREGENSGAMNQRPGDWVFVDDTGTPAASESQAESVGQPEDDVMSTNASSASSDKAPVLHEIDHDSTKPWTASNSSSAICGDEIMCKPDLTLLDDIKARWDTIKAVCLPASQTPTVETLRTVGLHLQWVSQASHPSI</sequence>
<evidence type="ECO:0000256" key="1">
    <source>
        <dbReference type="SAM" id="MobiDB-lite"/>
    </source>
</evidence>
<dbReference type="OrthoDB" id="2650055at2759"/>
<comment type="caution">
    <text evidence="2">The sequence shown here is derived from an EMBL/GenBank/DDBJ whole genome shotgun (WGS) entry which is preliminary data.</text>
</comment>
<evidence type="ECO:0000313" key="2">
    <source>
        <dbReference type="EMBL" id="KAG1792879.1"/>
    </source>
</evidence>
<dbReference type="EMBL" id="JABBWE010000033">
    <property type="protein sequence ID" value="KAG1792879.1"/>
    <property type="molecule type" value="Genomic_DNA"/>
</dbReference>